<feature type="domain" description="AAA+ ATPase" evidence="2">
    <location>
        <begin position="27"/>
        <end position="169"/>
    </location>
</feature>
<dbReference type="STRING" id="1122622.GCA_000421185_01198"/>
<name>A0A285VQG8_9MICO</name>
<evidence type="ECO:0000256" key="1">
    <source>
        <dbReference type="SAM" id="MobiDB-lite"/>
    </source>
</evidence>
<evidence type="ECO:0000313" key="3">
    <source>
        <dbReference type="EMBL" id="SOC56309.1"/>
    </source>
</evidence>
<feature type="compositionally biased region" description="Gly residues" evidence="1">
    <location>
        <begin position="388"/>
        <end position="405"/>
    </location>
</feature>
<keyword evidence="4" id="KW-1185">Reference proteome</keyword>
<dbReference type="SMART" id="SM00382">
    <property type="entry name" value="AAA"/>
    <property type="match status" value="1"/>
</dbReference>
<dbReference type="AlphaFoldDB" id="A0A285VQG8"/>
<dbReference type="Gene3D" id="3.40.50.300">
    <property type="entry name" value="P-loop containing nucleotide triphosphate hydrolases"/>
    <property type="match status" value="1"/>
</dbReference>
<dbReference type="Proteomes" id="UP000219688">
    <property type="component" value="Unassembled WGS sequence"/>
</dbReference>
<dbReference type="InterPro" id="IPR004622">
    <property type="entry name" value="DNA_pol_HolB"/>
</dbReference>
<dbReference type="NCBIfam" id="NF005926">
    <property type="entry name" value="PRK07940.1"/>
    <property type="match status" value="1"/>
</dbReference>
<sequence length="405" mass="43365">MSVFDQLVGQDRVVRTLRQTLTTPGAMTHAWLVTGPPGSGRSVAARAFAAALQCDRQDDPGCGRCEACRLVLAGSHPDVCIVDTEQTFIKVEEARQLVVEAQARPSLGRWRVVVVEDADRLNDHSANTLLKSLEEPTPRTVWMLCAPSLEDVLVTIRSRCRHLRLGTPSVTAVADLLIERDGVDPAMAHYAARAAQSHIGIARRLATQEHARNRRREITSIPLQLSGVGAALGAAQDLVTEAGEGARAASDDYAEQERRTLLGQLGADPAARVQPPSVRTHLKRLDDRLRAESRRQQHDSIDAALTDLASVYRDALLVATGSQVELVNSSEPEQIGRLARSFSQEGLLEALETIGLARQRLIANGAPLLVLEAMMIGLVLPGPSPSGVGRGPSGGVGGSRGGPYS</sequence>
<dbReference type="GO" id="GO:0003887">
    <property type="term" value="F:DNA-directed DNA polymerase activity"/>
    <property type="evidence" value="ECO:0007669"/>
    <property type="project" value="InterPro"/>
</dbReference>
<protein>
    <submittedName>
        <fullName evidence="3">DNA polymerase-3 subunit delta</fullName>
    </submittedName>
</protein>
<dbReference type="InterPro" id="IPR050238">
    <property type="entry name" value="DNA_Rep/Repair_Clamp_Loader"/>
</dbReference>
<dbReference type="GO" id="GO:0006261">
    <property type="term" value="P:DNA-templated DNA replication"/>
    <property type="evidence" value="ECO:0007669"/>
    <property type="project" value="TreeGrafter"/>
</dbReference>
<dbReference type="GO" id="GO:0008408">
    <property type="term" value="F:3'-5' exonuclease activity"/>
    <property type="evidence" value="ECO:0007669"/>
    <property type="project" value="InterPro"/>
</dbReference>
<dbReference type="PANTHER" id="PTHR11669">
    <property type="entry name" value="REPLICATION FACTOR C / DNA POLYMERASE III GAMMA-TAU SUBUNIT"/>
    <property type="match status" value="1"/>
</dbReference>
<dbReference type="PANTHER" id="PTHR11669:SF8">
    <property type="entry name" value="DNA POLYMERASE III SUBUNIT DELTA"/>
    <property type="match status" value="1"/>
</dbReference>
<accession>A0A285VQG8</accession>
<dbReference type="InterPro" id="IPR003593">
    <property type="entry name" value="AAA+_ATPase"/>
</dbReference>
<dbReference type="InterPro" id="IPR027417">
    <property type="entry name" value="P-loop_NTPase"/>
</dbReference>
<organism evidence="3 4">
    <name type="scientific">Ornithinimicrobium cerasi</name>
    <dbReference type="NCBI Taxonomy" id="2248773"/>
    <lineage>
        <taxon>Bacteria</taxon>
        <taxon>Bacillati</taxon>
        <taxon>Actinomycetota</taxon>
        <taxon>Actinomycetes</taxon>
        <taxon>Micrococcales</taxon>
        <taxon>Ornithinimicrobiaceae</taxon>
        <taxon>Ornithinimicrobium</taxon>
    </lineage>
</organism>
<reference evidence="4" key="1">
    <citation type="submission" date="2017-08" db="EMBL/GenBank/DDBJ databases">
        <authorList>
            <person name="Varghese N."/>
            <person name="Submissions S."/>
        </authorList>
    </citation>
    <scope>NUCLEOTIDE SEQUENCE [LARGE SCALE GENOMIC DNA]</scope>
    <source>
        <strain evidence="4">USBA17B2</strain>
    </source>
</reference>
<dbReference type="EMBL" id="OBQK01000007">
    <property type="protein sequence ID" value="SOC56309.1"/>
    <property type="molecule type" value="Genomic_DNA"/>
</dbReference>
<evidence type="ECO:0000313" key="4">
    <source>
        <dbReference type="Proteomes" id="UP000219688"/>
    </source>
</evidence>
<evidence type="ECO:0000259" key="2">
    <source>
        <dbReference type="SMART" id="SM00382"/>
    </source>
</evidence>
<dbReference type="NCBIfam" id="TIGR00678">
    <property type="entry name" value="holB"/>
    <property type="match status" value="1"/>
</dbReference>
<dbReference type="SUPFAM" id="SSF52540">
    <property type="entry name" value="P-loop containing nucleoside triphosphate hydrolases"/>
    <property type="match status" value="1"/>
</dbReference>
<feature type="region of interest" description="Disordered" evidence="1">
    <location>
        <begin position="383"/>
        <end position="405"/>
    </location>
</feature>
<dbReference type="Pfam" id="PF13177">
    <property type="entry name" value="DNA_pol3_delta2"/>
    <property type="match status" value="1"/>
</dbReference>
<gene>
    <name evidence="3" type="ORF">SAMN05421879_10788</name>
</gene>
<proteinExistence type="predicted"/>
<dbReference type="RefSeq" id="WP_097188441.1">
    <property type="nucleotide sequence ID" value="NZ_OBQK01000007.1"/>
</dbReference>